<dbReference type="Proteomes" id="UP001369086">
    <property type="component" value="Unassembled WGS sequence"/>
</dbReference>
<dbReference type="EMBL" id="JAHFZB010000041">
    <property type="protein sequence ID" value="KAK6469066.1"/>
    <property type="molecule type" value="Genomic_DNA"/>
</dbReference>
<evidence type="ECO:0000256" key="2">
    <source>
        <dbReference type="ARBA" id="ARBA00008712"/>
    </source>
</evidence>
<keyword evidence="5" id="KW-0732">Signal</keyword>
<gene>
    <name evidence="6" type="ORF">HHUSO_G32981</name>
</gene>
<keyword evidence="3" id="KW-0964">Secreted</keyword>
<sequence>MKKIIFLVFAVLQVNGKAVDSTQETEADIQPSDKETLTKGDPRWVNSYDQPLHFTCPTYQSINHIRSVHDNKHEDRLWDLTCGSAFDTSPSCSWSTYVNGFDQDIDYSCPGQSIISGMYSYHENRYEDRRWKFYCCEVARLCKESCYWTPYLNNFDEAFSWAVPKYYYLAGVSSYHANKQEDRRWRYQVCTRRSC</sequence>
<organism evidence="6 7">
    <name type="scientific">Huso huso</name>
    <name type="common">Beluga</name>
    <name type="synonym">Acipenser huso</name>
    <dbReference type="NCBI Taxonomy" id="61971"/>
    <lineage>
        <taxon>Eukaryota</taxon>
        <taxon>Metazoa</taxon>
        <taxon>Chordata</taxon>
        <taxon>Craniata</taxon>
        <taxon>Vertebrata</taxon>
        <taxon>Euteleostomi</taxon>
        <taxon>Actinopterygii</taxon>
        <taxon>Chondrostei</taxon>
        <taxon>Acipenseriformes</taxon>
        <taxon>Acipenseridae</taxon>
        <taxon>Huso</taxon>
    </lineage>
</organism>
<protein>
    <submittedName>
        <fullName evidence="6">Hemagglutinin/amebocyte aggregation factor-like</fullName>
    </submittedName>
</protein>
<reference evidence="6 7" key="1">
    <citation type="submission" date="2021-05" db="EMBL/GenBank/DDBJ databases">
        <authorList>
            <person name="Zahm M."/>
            <person name="Klopp C."/>
            <person name="Cabau C."/>
            <person name="Kuhl H."/>
            <person name="Suciu R."/>
            <person name="Ciorpac M."/>
            <person name="Holostenco D."/>
            <person name="Gessner J."/>
            <person name="Wuertz S."/>
            <person name="Hohne C."/>
            <person name="Stock M."/>
            <person name="Gislard M."/>
            <person name="Lluch J."/>
            <person name="Milhes M."/>
            <person name="Lampietro C."/>
            <person name="Lopez Roques C."/>
            <person name="Donnadieu C."/>
            <person name="Du K."/>
            <person name="Schartl M."/>
            <person name="Guiguen Y."/>
        </authorList>
    </citation>
    <scope>NUCLEOTIDE SEQUENCE [LARGE SCALE GENOMIC DNA]</scope>
    <source>
        <strain evidence="6">Hh-F2</strain>
        <tissue evidence="6">Blood</tissue>
    </source>
</reference>
<dbReference type="InterPro" id="IPR026645">
    <property type="entry name" value="Dermatopontin"/>
</dbReference>
<evidence type="ECO:0000256" key="3">
    <source>
        <dbReference type="ARBA" id="ARBA00022525"/>
    </source>
</evidence>
<dbReference type="Pfam" id="PF14704">
    <property type="entry name" value="DERM"/>
    <property type="match status" value="1"/>
</dbReference>
<name>A0ABR0Y9C2_HUSHU</name>
<keyword evidence="7" id="KW-1185">Reference proteome</keyword>
<evidence type="ECO:0000256" key="5">
    <source>
        <dbReference type="SAM" id="SignalP"/>
    </source>
</evidence>
<keyword evidence="4" id="KW-1015">Disulfide bond</keyword>
<accession>A0ABR0Y9C2</accession>
<dbReference type="PANTHER" id="PTHR15040:SF3">
    <property type="entry name" value="SI:DKEY-14D8.6-RELATED"/>
    <property type="match status" value="1"/>
</dbReference>
<feature type="signal peptide" evidence="5">
    <location>
        <begin position="1"/>
        <end position="16"/>
    </location>
</feature>
<evidence type="ECO:0000256" key="1">
    <source>
        <dbReference type="ARBA" id="ARBA00004613"/>
    </source>
</evidence>
<comment type="caution">
    <text evidence="6">The sequence shown here is derived from an EMBL/GenBank/DDBJ whole genome shotgun (WGS) entry which is preliminary data.</text>
</comment>
<comment type="subcellular location">
    <subcellularLocation>
        <location evidence="1">Secreted</location>
    </subcellularLocation>
</comment>
<evidence type="ECO:0000313" key="7">
    <source>
        <dbReference type="Proteomes" id="UP001369086"/>
    </source>
</evidence>
<proteinExistence type="inferred from homology"/>
<feature type="chain" id="PRO_5046970962" evidence="5">
    <location>
        <begin position="17"/>
        <end position="195"/>
    </location>
</feature>
<dbReference type="PANTHER" id="PTHR15040">
    <property type="entry name" value="DERMATOPONTIN-RELATED"/>
    <property type="match status" value="1"/>
</dbReference>
<evidence type="ECO:0000256" key="4">
    <source>
        <dbReference type="ARBA" id="ARBA00023157"/>
    </source>
</evidence>
<comment type="similarity">
    <text evidence="2">Belongs to the dermatopontin family.</text>
</comment>
<evidence type="ECO:0000313" key="6">
    <source>
        <dbReference type="EMBL" id="KAK6469066.1"/>
    </source>
</evidence>